<organism evidence="14 15">
    <name type="scientific">Monodelphis domestica</name>
    <name type="common">Gray short-tailed opossum</name>
    <dbReference type="NCBI Taxonomy" id="13616"/>
    <lineage>
        <taxon>Eukaryota</taxon>
        <taxon>Metazoa</taxon>
        <taxon>Chordata</taxon>
        <taxon>Craniata</taxon>
        <taxon>Vertebrata</taxon>
        <taxon>Euteleostomi</taxon>
        <taxon>Mammalia</taxon>
        <taxon>Metatheria</taxon>
        <taxon>Didelphimorphia</taxon>
        <taxon>Didelphidae</taxon>
        <taxon>Monodelphis</taxon>
    </lineage>
</organism>
<feature type="transmembrane region" description="Helical" evidence="12">
    <location>
        <begin position="125"/>
        <end position="148"/>
    </location>
</feature>
<evidence type="ECO:0000313" key="15">
    <source>
        <dbReference type="Proteomes" id="UP000002280"/>
    </source>
</evidence>
<feature type="transmembrane region" description="Helical" evidence="12">
    <location>
        <begin position="233"/>
        <end position="253"/>
    </location>
</feature>
<evidence type="ECO:0000256" key="12">
    <source>
        <dbReference type="SAM" id="Phobius"/>
    </source>
</evidence>
<dbReference type="Bgee" id="ENSMODG00000007344">
    <property type="expression patterns" value="Expressed in blood and 11 other cell types or tissues"/>
</dbReference>
<keyword evidence="3 12" id="KW-0812">Transmembrane</keyword>
<keyword evidence="4 12" id="KW-1133">Transmembrane helix</keyword>
<dbReference type="RefSeq" id="XP_007497837.1">
    <property type="nucleotide sequence ID" value="XM_007497775.2"/>
</dbReference>
<protein>
    <recommendedName>
        <fullName evidence="11">Mas-related G-protein coupled receptor member F</fullName>
    </recommendedName>
</protein>
<reference evidence="14" key="3">
    <citation type="submission" date="2025-09" db="UniProtKB">
        <authorList>
            <consortium name="Ensembl"/>
        </authorList>
    </citation>
    <scope>IDENTIFICATION</scope>
</reference>
<evidence type="ECO:0000256" key="8">
    <source>
        <dbReference type="ARBA" id="ARBA00023180"/>
    </source>
</evidence>
<dbReference type="PRINTS" id="PR02108">
    <property type="entry name" value="MRGPCRFAMILY"/>
</dbReference>
<evidence type="ECO:0000256" key="5">
    <source>
        <dbReference type="ARBA" id="ARBA00023040"/>
    </source>
</evidence>
<dbReference type="eggNOG" id="ENOG502RW1I">
    <property type="taxonomic scope" value="Eukaryota"/>
</dbReference>
<evidence type="ECO:0000256" key="7">
    <source>
        <dbReference type="ARBA" id="ARBA00023170"/>
    </source>
</evidence>
<dbReference type="CDD" id="cd14973">
    <property type="entry name" value="7tmA_Mrgpr"/>
    <property type="match status" value="1"/>
</dbReference>
<dbReference type="PANTHER" id="PTHR11334">
    <property type="entry name" value="MAS-RELATED G-PROTEIN COUPLED RECEPTOR"/>
    <property type="match status" value="1"/>
</dbReference>
<comment type="subcellular location">
    <subcellularLocation>
        <location evidence="1">Cell membrane</location>
        <topology evidence="1">Multi-pass membrane protein</topology>
    </subcellularLocation>
</comment>
<dbReference type="InParanoid" id="F7B0N6"/>
<dbReference type="Ensembl" id="ENSMODT00000009289.3">
    <property type="protein sequence ID" value="ENSMODP00000009109.3"/>
    <property type="gene ID" value="ENSMODG00000007344.3"/>
</dbReference>
<proteinExistence type="predicted"/>
<evidence type="ECO:0000256" key="10">
    <source>
        <dbReference type="ARBA" id="ARBA00059042"/>
    </source>
</evidence>
<sequence length="334" mass="38026">MMSSNLIMELSTMIPTHSEMLQNHSDQPSGNSTSHNSTNDAFDEFVRCLTLFTCICGVIGNGIVLWLLSFHIKRTPFSFYVLSLAASDFTYLFLEVIWVINYLLYRPMFQNIVNLLTNMGLHVTFTVGLGLLASISSQRCLSILFPIWYRNHHPKRGPMVVCGILWLMSLLLNPPKVYYCVVRMEELPPSGCDLMSKLSGTLMLSMLILMTLSSLILFIRVLWSAKRYKPKKLVILILLTVSVFLLCAVPHGINHSVFNWRAMYNHTFHEISYFLSCVNSSANPLIYFFIGSLKHQRLKEPLRVVLQRALRDDSDLTEDRGTSSRTDTTLDAPS</sequence>
<dbReference type="PROSITE" id="PS50262">
    <property type="entry name" value="G_PROTEIN_RECEP_F1_2"/>
    <property type="match status" value="1"/>
</dbReference>
<dbReference type="GO" id="GO:0005886">
    <property type="term" value="C:plasma membrane"/>
    <property type="evidence" value="ECO:0000318"/>
    <property type="project" value="GO_Central"/>
</dbReference>
<reference evidence="14 15" key="1">
    <citation type="journal article" date="2007" name="Nature">
        <title>Genome of the marsupial Monodelphis domestica reveals innovation in non-coding sequences.</title>
        <authorList>
            <person name="Mikkelsen T.S."/>
            <person name="Wakefield M.J."/>
            <person name="Aken B."/>
            <person name="Amemiya C.T."/>
            <person name="Chang J.L."/>
            <person name="Duke S."/>
            <person name="Garber M."/>
            <person name="Gentles A.J."/>
            <person name="Goodstadt L."/>
            <person name="Heger A."/>
            <person name="Jurka J."/>
            <person name="Kamal M."/>
            <person name="Mauceli E."/>
            <person name="Searle S.M."/>
            <person name="Sharpe T."/>
            <person name="Baker M.L."/>
            <person name="Batzer M.A."/>
            <person name="Benos P.V."/>
            <person name="Belov K."/>
            <person name="Clamp M."/>
            <person name="Cook A."/>
            <person name="Cuff J."/>
            <person name="Das R."/>
            <person name="Davidow L."/>
            <person name="Deakin J.E."/>
            <person name="Fazzari M.J."/>
            <person name="Glass J.L."/>
            <person name="Grabherr M."/>
            <person name="Greally J.M."/>
            <person name="Gu W."/>
            <person name="Hore T.A."/>
            <person name="Huttley G.A."/>
            <person name="Kleber M."/>
            <person name="Jirtle R.L."/>
            <person name="Koina E."/>
            <person name="Lee J.T."/>
            <person name="Mahony S."/>
            <person name="Marra M.A."/>
            <person name="Miller R.D."/>
            <person name="Nicholls R.D."/>
            <person name="Oda M."/>
            <person name="Papenfuss A.T."/>
            <person name="Parra Z.E."/>
            <person name="Pollock D.D."/>
            <person name="Ray D.A."/>
            <person name="Schein J.E."/>
            <person name="Speed T.P."/>
            <person name="Thompson K."/>
            <person name="VandeBerg J.L."/>
            <person name="Wade C.M."/>
            <person name="Walker J.A."/>
            <person name="Waters P.D."/>
            <person name="Webber C."/>
            <person name="Weidman J.R."/>
            <person name="Xie X."/>
            <person name="Zody M.C."/>
            <person name="Baldwin J."/>
            <person name="Abdouelleil A."/>
            <person name="Abdulkadir J."/>
            <person name="Abebe A."/>
            <person name="Abera B."/>
            <person name="Abreu J."/>
            <person name="Acer S.C."/>
            <person name="Aftuck L."/>
            <person name="Alexander A."/>
            <person name="An P."/>
            <person name="Anderson E."/>
            <person name="Anderson S."/>
            <person name="Arachi H."/>
            <person name="Azer M."/>
            <person name="Bachantsang P."/>
            <person name="Barry A."/>
            <person name="Bayul T."/>
            <person name="Berlin A."/>
            <person name="Bessette D."/>
            <person name="Bloom T."/>
            <person name="Bloom T."/>
            <person name="Boguslavskiy L."/>
            <person name="Bonnet C."/>
            <person name="Boukhgalter B."/>
            <person name="Bourzgui I."/>
            <person name="Brown A."/>
            <person name="Cahill P."/>
            <person name="Channer S."/>
            <person name="Cheshatsang Y."/>
            <person name="Chuda L."/>
            <person name="Citroen M."/>
            <person name="Collymore A."/>
            <person name="Cooke P."/>
            <person name="Costello M."/>
            <person name="D'Aco K."/>
            <person name="Daza R."/>
            <person name="De Haan G."/>
            <person name="DeGray S."/>
            <person name="DeMaso C."/>
            <person name="Dhargay N."/>
            <person name="Dooley K."/>
            <person name="Dooley E."/>
            <person name="Doricent M."/>
            <person name="Dorje P."/>
            <person name="Dorjee K."/>
            <person name="Dupes A."/>
            <person name="Elong R."/>
            <person name="Falk J."/>
            <person name="Farina A."/>
            <person name="Faro S."/>
            <person name="Ferguson D."/>
            <person name="Fisher S."/>
            <person name="Foley C.D."/>
            <person name="Franke A."/>
            <person name="Friedrich D."/>
            <person name="Gadbois L."/>
            <person name="Gearin G."/>
            <person name="Gearin C.R."/>
            <person name="Giannoukos G."/>
            <person name="Goode T."/>
            <person name="Graham J."/>
            <person name="Grandbois E."/>
            <person name="Grewal S."/>
            <person name="Gyaltsen K."/>
            <person name="Hafez N."/>
            <person name="Hagos B."/>
            <person name="Hall J."/>
            <person name="Henson C."/>
            <person name="Hollinger A."/>
            <person name="Honan T."/>
            <person name="Huard M.D."/>
            <person name="Hughes L."/>
            <person name="Hurhula B."/>
            <person name="Husby M.E."/>
            <person name="Kamat A."/>
            <person name="Kanga B."/>
            <person name="Kashin S."/>
            <person name="Khazanovich D."/>
            <person name="Kisner P."/>
            <person name="Lance K."/>
            <person name="Lara M."/>
            <person name="Lee W."/>
            <person name="Lennon N."/>
            <person name="Letendre F."/>
            <person name="LeVine R."/>
            <person name="Lipovsky A."/>
            <person name="Liu X."/>
            <person name="Liu J."/>
            <person name="Liu S."/>
            <person name="Lokyitsang T."/>
            <person name="Lokyitsang Y."/>
            <person name="Lubonja R."/>
            <person name="Lui A."/>
            <person name="MacDonald P."/>
            <person name="Magnisalis V."/>
            <person name="Maru K."/>
            <person name="Matthews C."/>
            <person name="McCusker W."/>
            <person name="McDonough S."/>
            <person name="Mehta T."/>
            <person name="Meldrim J."/>
            <person name="Meneus L."/>
            <person name="Mihai O."/>
            <person name="Mihalev A."/>
            <person name="Mihova T."/>
            <person name="Mittelman R."/>
            <person name="Mlenga V."/>
            <person name="Montmayeur A."/>
            <person name="Mulrain L."/>
            <person name="Navidi A."/>
            <person name="Naylor J."/>
            <person name="Negash T."/>
            <person name="Nguyen T."/>
            <person name="Nguyen N."/>
            <person name="Nicol R."/>
            <person name="Norbu C."/>
            <person name="Norbu N."/>
            <person name="Novod N."/>
            <person name="O'Neill B."/>
            <person name="Osman S."/>
            <person name="Markiewicz E."/>
            <person name="Oyono O.L."/>
            <person name="Patti C."/>
            <person name="Phunkhang P."/>
            <person name="Pierre F."/>
            <person name="Priest M."/>
            <person name="Raghuraman S."/>
            <person name="Rege F."/>
            <person name="Reyes R."/>
            <person name="Rise C."/>
            <person name="Rogov P."/>
            <person name="Ross K."/>
            <person name="Ryan E."/>
            <person name="Settipalli S."/>
            <person name="Shea T."/>
            <person name="Sherpa N."/>
            <person name="Shi L."/>
            <person name="Shih D."/>
            <person name="Sparrow T."/>
            <person name="Spaulding J."/>
            <person name="Stalker J."/>
            <person name="Stange-Thomann N."/>
            <person name="Stavropoulos S."/>
            <person name="Stone C."/>
            <person name="Strader C."/>
            <person name="Tesfaye S."/>
            <person name="Thomson T."/>
            <person name="Thoulutsang Y."/>
            <person name="Thoulutsang D."/>
            <person name="Topham K."/>
            <person name="Topping I."/>
            <person name="Tsamla T."/>
            <person name="Vassiliev H."/>
            <person name="Vo A."/>
            <person name="Wangchuk T."/>
            <person name="Wangdi T."/>
            <person name="Weiand M."/>
            <person name="Wilkinson J."/>
            <person name="Wilson A."/>
            <person name="Yadav S."/>
            <person name="Young G."/>
            <person name="Yu Q."/>
            <person name="Zembek L."/>
            <person name="Zhong D."/>
            <person name="Zimmer A."/>
            <person name="Zwirko Z."/>
            <person name="Jaffe D.B."/>
            <person name="Alvarez P."/>
            <person name="Brockman W."/>
            <person name="Butler J."/>
            <person name="Chin C."/>
            <person name="Gnerre S."/>
            <person name="MacCallum I."/>
            <person name="Graves J.A."/>
            <person name="Ponting C.P."/>
            <person name="Breen M."/>
            <person name="Samollow P.B."/>
            <person name="Lander E.S."/>
            <person name="Lindblad-Toh K."/>
        </authorList>
    </citation>
    <scope>NUCLEOTIDE SEQUENCE [LARGE SCALE GENOMIC DNA]</scope>
</reference>
<evidence type="ECO:0000256" key="1">
    <source>
        <dbReference type="ARBA" id="ARBA00004651"/>
    </source>
</evidence>
<keyword evidence="9" id="KW-0807">Transducer</keyword>
<dbReference type="OMA" id="HEISYFL"/>
<keyword evidence="7" id="KW-0675">Receptor</keyword>
<dbReference type="InterPro" id="IPR000276">
    <property type="entry name" value="GPCR_Rhodpsn"/>
</dbReference>
<keyword evidence="6 12" id="KW-0472">Membrane</keyword>
<dbReference type="SUPFAM" id="SSF81321">
    <property type="entry name" value="Family A G protein-coupled receptor-like"/>
    <property type="match status" value="1"/>
</dbReference>
<dbReference type="FunFam" id="1.20.1070.10:FF:000235">
    <property type="entry name" value="mas-related G-protein coupled receptor member F"/>
    <property type="match status" value="1"/>
</dbReference>
<evidence type="ECO:0000256" key="2">
    <source>
        <dbReference type="ARBA" id="ARBA00022475"/>
    </source>
</evidence>
<reference evidence="14" key="2">
    <citation type="submission" date="2025-08" db="UniProtKB">
        <authorList>
            <consortium name="Ensembl"/>
        </authorList>
    </citation>
    <scope>IDENTIFICATION</scope>
</reference>
<evidence type="ECO:0000256" key="11">
    <source>
        <dbReference type="ARBA" id="ARBA00068779"/>
    </source>
</evidence>
<feature type="domain" description="G-protein coupled receptors family 1 profile" evidence="13">
    <location>
        <begin position="60"/>
        <end position="287"/>
    </location>
</feature>
<dbReference type="HOGENOM" id="CLU_009579_4_1_1"/>
<dbReference type="GeneTree" id="ENSGT01030000234639"/>
<dbReference type="Proteomes" id="UP000002280">
    <property type="component" value="Chromosome 5"/>
</dbReference>
<dbReference type="Pfam" id="PF00001">
    <property type="entry name" value="7tm_1"/>
    <property type="match status" value="1"/>
</dbReference>
<evidence type="ECO:0000256" key="6">
    <source>
        <dbReference type="ARBA" id="ARBA00023136"/>
    </source>
</evidence>
<feature type="transmembrane region" description="Helical" evidence="12">
    <location>
        <begin position="273"/>
        <end position="293"/>
    </location>
</feature>
<dbReference type="KEGG" id="mdo:100017147"/>
<gene>
    <name evidence="14" type="primary">LOC100017147</name>
</gene>
<evidence type="ECO:0000256" key="9">
    <source>
        <dbReference type="ARBA" id="ARBA00023224"/>
    </source>
</evidence>
<name>F7B0N6_MONDO</name>
<evidence type="ECO:0000259" key="13">
    <source>
        <dbReference type="PROSITE" id="PS50262"/>
    </source>
</evidence>
<dbReference type="InterPro" id="IPR017452">
    <property type="entry name" value="GPCR_Rhodpsn_7TM"/>
</dbReference>
<dbReference type="OrthoDB" id="9631784at2759"/>
<feature type="transmembrane region" description="Helical" evidence="12">
    <location>
        <begin position="198"/>
        <end position="221"/>
    </location>
</feature>
<keyword evidence="15" id="KW-1185">Reference proteome</keyword>
<feature type="transmembrane region" description="Helical" evidence="12">
    <location>
        <begin position="160"/>
        <end position="178"/>
    </location>
</feature>
<feature type="transmembrane region" description="Helical" evidence="12">
    <location>
        <begin position="49"/>
        <end position="68"/>
    </location>
</feature>
<dbReference type="PRINTS" id="PR00237">
    <property type="entry name" value="GPCRRHODOPSN"/>
</dbReference>
<accession>F7B0N6</accession>
<evidence type="ECO:0000256" key="3">
    <source>
        <dbReference type="ARBA" id="ARBA00022692"/>
    </source>
</evidence>
<feature type="transmembrane region" description="Helical" evidence="12">
    <location>
        <begin position="80"/>
        <end position="105"/>
    </location>
</feature>
<dbReference type="GO" id="GO:0007186">
    <property type="term" value="P:G protein-coupled receptor signaling pathway"/>
    <property type="evidence" value="ECO:0000318"/>
    <property type="project" value="GO_Central"/>
</dbReference>
<dbReference type="PANTHER" id="PTHR11334:SF29">
    <property type="entry name" value="MAS-RELATED G-PROTEIN COUPLED RECEPTOR MEMBER X2"/>
    <property type="match status" value="1"/>
</dbReference>
<comment type="function">
    <text evidence="10">Orphan receptor. May bind to a neuropeptide and may regulate nociceptor function and/or development, including the sensation or modulation of pain.</text>
</comment>
<dbReference type="AlphaFoldDB" id="F7B0N6"/>
<dbReference type="GeneID" id="100017147"/>
<keyword evidence="8" id="KW-0325">Glycoprotein</keyword>
<dbReference type="Gene3D" id="1.20.1070.10">
    <property type="entry name" value="Rhodopsin 7-helix transmembrane proteins"/>
    <property type="match status" value="1"/>
</dbReference>
<dbReference type="GO" id="GO:0004930">
    <property type="term" value="F:G protein-coupled receptor activity"/>
    <property type="evidence" value="ECO:0000318"/>
    <property type="project" value="GO_Central"/>
</dbReference>
<keyword evidence="2" id="KW-1003">Cell membrane</keyword>
<dbReference type="InterPro" id="IPR026234">
    <property type="entry name" value="MRGPCRFAMILY"/>
</dbReference>
<evidence type="ECO:0000313" key="14">
    <source>
        <dbReference type="Ensembl" id="ENSMODP00000009109.3"/>
    </source>
</evidence>
<keyword evidence="5" id="KW-0297">G-protein coupled receptor</keyword>
<evidence type="ECO:0000256" key="4">
    <source>
        <dbReference type="ARBA" id="ARBA00022989"/>
    </source>
</evidence>